<sequence>MESDSTEIYVKAPWGNIAVVSWYEGSSEPVLMVHGRQDSAATFVPLVSHLPRTRQYVAVDLPGNGRSDSFPKGIMIQRYHFIAVIDYVIKHFGWKSCVYLAHSMGCEIGLFYNAVWPGVISRFVHLDAGPSFQRLQQSYNDYERHFHNYYSNYRRYNSDDSKVYTRRKALDAVMRARKMNEEQAAVILSRVLVKIGEDRYRMSWDPRMKTIVPQNLTNEGNIKLFTRDKIPSLLITMSEGHGGNLRGKDGADQLIRAMMEADNFREVVLSGQHDYHVTHAEEVAKYVVDFLDNKSCDIKCKI</sequence>
<evidence type="ECO:0000313" key="5">
    <source>
        <dbReference type="Proteomes" id="UP001153292"/>
    </source>
</evidence>
<accession>A0ABN8L5N7</accession>
<dbReference type="PANTHER" id="PTHR43798:SF14">
    <property type="entry name" value="SERINE HYDROLASE-LIKE PROTEIN DDB_G0286239"/>
    <property type="match status" value="1"/>
</dbReference>
<dbReference type="PANTHER" id="PTHR43798">
    <property type="entry name" value="MONOACYLGLYCEROL LIPASE"/>
    <property type="match status" value="1"/>
</dbReference>
<evidence type="ECO:0000256" key="1">
    <source>
        <dbReference type="ARBA" id="ARBA00008645"/>
    </source>
</evidence>
<dbReference type="SUPFAM" id="SSF53474">
    <property type="entry name" value="alpha/beta-Hydrolases"/>
    <property type="match status" value="1"/>
</dbReference>
<dbReference type="InterPro" id="IPR029058">
    <property type="entry name" value="AB_hydrolase_fold"/>
</dbReference>
<comment type="similarity">
    <text evidence="1">Belongs to the AB hydrolase superfamily.</text>
</comment>
<organism evidence="4 5">
    <name type="scientific">Chilo suppressalis</name>
    <name type="common">Asiatic rice borer moth</name>
    <dbReference type="NCBI Taxonomy" id="168631"/>
    <lineage>
        <taxon>Eukaryota</taxon>
        <taxon>Metazoa</taxon>
        <taxon>Ecdysozoa</taxon>
        <taxon>Arthropoda</taxon>
        <taxon>Hexapoda</taxon>
        <taxon>Insecta</taxon>
        <taxon>Pterygota</taxon>
        <taxon>Neoptera</taxon>
        <taxon>Endopterygota</taxon>
        <taxon>Lepidoptera</taxon>
        <taxon>Glossata</taxon>
        <taxon>Ditrysia</taxon>
        <taxon>Pyraloidea</taxon>
        <taxon>Crambidae</taxon>
        <taxon>Crambinae</taxon>
        <taxon>Chilo</taxon>
    </lineage>
</organism>
<dbReference type="Pfam" id="PF00561">
    <property type="entry name" value="Abhydrolase_1"/>
    <property type="match status" value="1"/>
</dbReference>
<keyword evidence="2" id="KW-0378">Hydrolase</keyword>
<name>A0ABN8L5N7_CHISP</name>
<proteinExistence type="inferred from homology"/>
<evidence type="ECO:0000256" key="2">
    <source>
        <dbReference type="ARBA" id="ARBA00022801"/>
    </source>
</evidence>
<dbReference type="InterPro" id="IPR000073">
    <property type="entry name" value="AB_hydrolase_1"/>
</dbReference>
<dbReference type="InterPro" id="IPR050266">
    <property type="entry name" value="AB_hydrolase_sf"/>
</dbReference>
<feature type="domain" description="AB hydrolase-1" evidence="3">
    <location>
        <begin position="29"/>
        <end position="136"/>
    </location>
</feature>
<protein>
    <recommendedName>
        <fullName evidence="3">AB hydrolase-1 domain-containing protein</fullName>
    </recommendedName>
</protein>
<evidence type="ECO:0000313" key="4">
    <source>
        <dbReference type="EMBL" id="CAH2987627.1"/>
    </source>
</evidence>
<dbReference type="Gene3D" id="3.40.50.1820">
    <property type="entry name" value="alpha/beta hydrolase"/>
    <property type="match status" value="1"/>
</dbReference>
<reference evidence="4" key="1">
    <citation type="submission" date="2021-12" db="EMBL/GenBank/DDBJ databases">
        <authorList>
            <person name="King R."/>
        </authorList>
    </citation>
    <scope>NUCLEOTIDE SEQUENCE</scope>
</reference>
<evidence type="ECO:0000259" key="3">
    <source>
        <dbReference type="Pfam" id="PF00561"/>
    </source>
</evidence>
<keyword evidence="5" id="KW-1185">Reference proteome</keyword>
<dbReference type="Proteomes" id="UP001153292">
    <property type="component" value="Chromosome 26"/>
</dbReference>
<dbReference type="EMBL" id="OU963919">
    <property type="protein sequence ID" value="CAH2987627.1"/>
    <property type="molecule type" value="Genomic_DNA"/>
</dbReference>
<gene>
    <name evidence="4" type="ORF">CHILSU_LOCUS7206</name>
</gene>